<comment type="subcellular location">
    <subcellularLocation>
        <location evidence="1">Nucleus</location>
    </subcellularLocation>
</comment>
<proteinExistence type="predicted"/>
<dbReference type="Pfam" id="PF23176">
    <property type="entry name" value="bHLH_LHW"/>
    <property type="match status" value="1"/>
</dbReference>
<accession>A0AAD7L652</accession>
<evidence type="ECO:0000256" key="1">
    <source>
        <dbReference type="ARBA" id="ARBA00004123"/>
    </source>
</evidence>
<dbReference type="InterPro" id="IPR025610">
    <property type="entry name" value="MYC/MYB_N"/>
</dbReference>
<feature type="domain" description="BHLH" evidence="6">
    <location>
        <begin position="642"/>
        <end position="691"/>
    </location>
</feature>
<dbReference type="GO" id="GO:0005634">
    <property type="term" value="C:nucleus"/>
    <property type="evidence" value="ECO:0007669"/>
    <property type="project" value="UniProtKB-SubCell"/>
</dbReference>
<name>A0AAD7L652_QUISA</name>
<evidence type="ECO:0000256" key="4">
    <source>
        <dbReference type="ARBA" id="ARBA00023242"/>
    </source>
</evidence>
<reference evidence="7" key="1">
    <citation type="journal article" date="2023" name="Science">
        <title>Elucidation of the pathway for biosynthesis of saponin adjuvants from the soapbark tree.</title>
        <authorList>
            <person name="Reed J."/>
            <person name="Orme A."/>
            <person name="El-Demerdash A."/>
            <person name="Owen C."/>
            <person name="Martin L.B.B."/>
            <person name="Misra R.C."/>
            <person name="Kikuchi S."/>
            <person name="Rejzek M."/>
            <person name="Martin A.C."/>
            <person name="Harkess A."/>
            <person name="Leebens-Mack J."/>
            <person name="Louveau T."/>
            <person name="Stephenson M.J."/>
            <person name="Osbourn A."/>
        </authorList>
    </citation>
    <scope>NUCLEOTIDE SEQUENCE</scope>
    <source>
        <strain evidence="7">S10</strain>
    </source>
</reference>
<dbReference type="KEGG" id="qsa:O6P43_024085"/>
<sequence length="866" mass="95179">MGEAVTSSALKNTLKSLCCANAWSYGLFWRFDPQNSTLLTVEDGFYEEEVKEKVNIMLQQVHMIGEGIIGQAAFTGNHQWLFSDAQAGELNCTEAVGSGDIYKDDSELRHQFSSGIKTIAVISVKPRGVLQLGSTRKILEEKEFLDQTKRLFREMENMGGLNPFTSTPSSLDSQSYDLNALFDSLISDSSEELMGNGNLSTSLIDSCTSISNFHEGRITPFYGDSSFPSDQFTAASEAQVLLSDKSSSTQSVFLNSNSSMNNSSPKSAVYGTWNSEASFLTSSEQQGSEVRVQDSSDVYCSKVNVSTSSRHTVQNAQEYSTLTTLYSTGGLFDQEESFEDLGSAMDNQKSVHSSIMIEVDFPENVATLQGLSEELKPVDFSMDLSKLSFMDDLSEWFSPSPVNSIEEMLTTFDNDLSQSVGVNSTSFGLLGGDYPGDIPVKCLASSLHNSITMTCSSDEEVKPVIMHNSENDILDGIGLDLVCDQAGECWRDILMPVVSASPCTASECISELDTGPVVGPRRGLFSELDLEEVLNGISTSTSFMRSSFVDQLSTNKRRRTEASPVNSDLVDSASVACSGASANLMQPVSNFDKTKNLVCKDVLRKSQVGLWIDDSYSINNGKAVLAQSQKLEELAKGTRKRARPGESTRPRPKDRQQIQDRLKELRGIIPNAGKCSIDSLLDRTIKYMLFLQSVTKYADKLTYGNEPKLIDQADGVVLKDNSVSGSADTGGVTWAFEVGGQTMVCPIIVEDLNPPGQMLIEMLCEEQEFFLEIADIIRRFGLNILKGKMESRENKIWARFIVEANRHVTRLDVFWSLVQFLQKTNTSEIGSVTPNNAINIEIPTLDNYQKPGSLPPISMAERQLTD</sequence>
<evidence type="ECO:0000313" key="7">
    <source>
        <dbReference type="EMBL" id="KAJ7952192.1"/>
    </source>
</evidence>
<evidence type="ECO:0000313" key="8">
    <source>
        <dbReference type="Proteomes" id="UP001163823"/>
    </source>
</evidence>
<gene>
    <name evidence="7" type="ORF">O6P43_024085</name>
</gene>
<dbReference type="GO" id="GO:0046983">
    <property type="term" value="F:protein dimerization activity"/>
    <property type="evidence" value="ECO:0007669"/>
    <property type="project" value="InterPro"/>
</dbReference>
<dbReference type="SUPFAM" id="SSF47459">
    <property type="entry name" value="HLH, helix-loop-helix DNA-binding domain"/>
    <property type="match status" value="1"/>
</dbReference>
<evidence type="ECO:0000259" key="6">
    <source>
        <dbReference type="PROSITE" id="PS50888"/>
    </source>
</evidence>
<dbReference type="Proteomes" id="UP001163823">
    <property type="component" value="Chromosome 10"/>
</dbReference>
<dbReference type="InterPro" id="IPR036638">
    <property type="entry name" value="HLH_DNA-bd_sf"/>
</dbReference>
<comment type="caution">
    <text evidence="7">The sequence shown here is derived from an EMBL/GenBank/DDBJ whole genome shotgun (WGS) entry which is preliminary data.</text>
</comment>
<dbReference type="PANTHER" id="PTHR46196">
    <property type="entry name" value="TRANSCRIPTION FACTOR BHLH155-LIKE ISOFORM X1-RELATED"/>
    <property type="match status" value="1"/>
</dbReference>
<dbReference type="InterPro" id="IPR043561">
    <property type="entry name" value="LHW-like"/>
</dbReference>
<dbReference type="PROSITE" id="PS50888">
    <property type="entry name" value="BHLH"/>
    <property type="match status" value="1"/>
</dbReference>
<dbReference type="Pfam" id="PF14215">
    <property type="entry name" value="bHLH-MYC_N"/>
    <property type="match status" value="2"/>
</dbReference>
<dbReference type="EMBL" id="JARAOO010000010">
    <property type="protein sequence ID" value="KAJ7952192.1"/>
    <property type="molecule type" value="Genomic_DNA"/>
</dbReference>
<keyword evidence="2" id="KW-0805">Transcription regulation</keyword>
<keyword evidence="3" id="KW-0804">Transcription</keyword>
<feature type="compositionally biased region" description="Basic and acidic residues" evidence="5">
    <location>
        <begin position="643"/>
        <end position="657"/>
    </location>
</feature>
<dbReference type="GO" id="GO:0003700">
    <property type="term" value="F:DNA-binding transcription factor activity"/>
    <property type="evidence" value="ECO:0007669"/>
    <property type="project" value="InterPro"/>
</dbReference>
<keyword evidence="4" id="KW-0539">Nucleus</keyword>
<dbReference type="PANTHER" id="PTHR46196:SF2">
    <property type="entry name" value="TRANSCRIPTION FACTOR BHLH157"/>
    <property type="match status" value="1"/>
</dbReference>
<keyword evidence="8" id="KW-1185">Reference proteome</keyword>
<evidence type="ECO:0000256" key="5">
    <source>
        <dbReference type="SAM" id="MobiDB-lite"/>
    </source>
</evidence>
<evidence type="ECO:0000256" key="3">
    <source>
        <dbReference type="ARBA" id="ARBA00023163"/>
    </source>
</evidence>
<dbReference type="InterPro" id="IPR011598">
    <property type="entry name" value="bHLH_dom"/>
</dbReference>
<organism evidence="7 8">
    <name type="scientific">Quillaja saponaria</name>
    <name type="common">Soap bark tree</name>
    <dbReference type="NCBI Taxonomy" id="32244"/>
    <lineage>
        <taxon>Eukaryota</taxon>
        <taxon>Viridiplantae</taxon>
        <taxon>Streptophyta</taxon>
        <taxon>Embryophyta</taxon>
        <taxon>Tracheophyta</taxon>
        <taxon>Spermatophyta</taxon>
        <taxon>Magnoliopsida</taxon>
        <taxon>eudicotyledons</taxon>
        <taxon>Gunneridae</taxon>
        <taxon>Pentapetalae</taxon>
        <taxon>rosids</taxon>
        <taxon>fabids</taxon>
        <taxon>Fabales</taxon>
        <taxon>Quillajaceae</taxon>
        <taxon>Quillaja</taxon>
    </lineage>
</organism>
<dbReference type="AlphaFoldDB" id="A0AAD7L652"/>
<feature type="region of interest" description="Disordered" evidence="5">
    <location>
        <begin position="634"/>
        <end position="657"/>
    </location>
</feature>
<evidence type="ECO:0000256" key="2">
    <source>
        <dbReference type="ARBA" id="ARBA00023015"/>
    </source>
</evidence>
<protein>
    <submittedName>
        <fullName evidence="7">Transcription factor bHLH</fullName>
    </submittedName>
</protein>